<keyword evidence="1" id="KW-1133">Transmembrane helix</keyword>
<keyword evidence="1" id="KW-0472">Membrane</keyword>
<evidence type="ECO:0000313" key="3">
    <source>
        <dbReference type="EMBL" id="GAB0173052.1"/>
    </source>
</evidence>
<protein>
    <recommendedName>
        <fullName evidence="5">Inner membrane protein yeeR</fullName>
    </recommendedName>
</protein>
<feature type="transmembrane region" description="Helical" evidence="1">
    <location>
        <begin position="26"/>
        <end position="44"/>
    </location>
</feature>
<dbReference type="RefSeq" id="WP_369607384.1">
    <property type="nucleotide sequence ID" value="NZ_BAAFHN010000021.1"/>
</dbReference>
<comment type="caution">
    <text evidence="3">The sequence shown here is derived from an EMBL/GenBank/DDBJ whole genome shotgun (WGS) entry which is preliminary data.</text>
</comment>
<gene>
    <name evidence="3" type="ORF">NHP164001_10680</name>
</gene>
<evidence type="ECO:0000256" key="2">
    <source>
        <dbReference type="SAM" id="SignalP"/>
    </source>
</evidence>
<organism evidence="3 4">
    <name type="scientific">Helicobacter trogontum</name>
    <dbReference type="NCBI Taxonomy" id="50960"/>
    <lineage>
        <taxon>Bacteria</taxon>
        <taxon>Pseudomonadati</taxon>
        <taxon>Campylobacterota</taxon>
        <taxon>Epsilonproteobacteria</taxon>
        <taxon>Campylobacterales</taxon>
        <taxon>Helicobacteraceae</taxon>
        <taxon>Helicobacter</taxon>
    </lineage>
</organism>
<reference evidence="3 4" key="1">
    <citation type="submission" date="2024-06" db="EMBL/GenBank/DDBJ databases">
        <title>Draft genome sequence of Helicobacter trogontum NHP16-4001.</title>
        <authorList>
            <person name="Rimbara E."/>
            <person name="Suzuki M."/>
        </authorList>
    </citation>
    <scope>NUCLEOTIDE SEQUENCE [LARGE SCALE GENOMIC DNA]</scope>
    <source>
        <strain evidence="3 4">NHP16-4001</strain>
    </source>
</reference>
<feature type="transmembrane region" description="Helical" evidence="1">
    <location>
        <begin position="424"/>
        <end position="445"/>
    </location>
</feature>
<evidence type="ECO:0000256" key="1">
    <source>
        <dbReference type="SAM" id="Phobius"/>
    </source>
</evidence>
<dbReference type="Proteomes" id="UP001562457">
    <property type="component" value="Unassembled WGS sequence"/>
</dbReference>
<accession>A0ABQ0D401</accession>
<evidence type="ECO:0008006" key="5">
    <source>
        <dbReference type="Google" id="ProtNLM"/>
    </source>
</evidence>
<name>A0ABQ0D401_9HELI</name>
<evidence type="ECO:0000313" key="4">
    <source>
        <dbReference type="Proteomes" id="UP001562457"/>
    </source>
</evidence>
<feature type="transmembrane region" description="Helical" evidence="1">
    <location>
        <begin position="566"/>
        <end position="586"/>
    </location>
</feature>
<feature type="transmembrane region" description="Helical" evidence="1">
    <location>
        <begin position="592"/>
        <end position="610"/>
    </location>
</feature>
<keyword evidence="1" id="KW-0812">Transmembrane</keyword>
<dbReference type="EMBL" id="BAAFHN010000021">
    <property type="protein sequence ID" value="GAB0173052.1"/>
    <property type="molecule type" value="Genomic_DNA"/>
</dbReference>
<dbReference type="PANTHER" id="PTHR21525">
    <property type="entry name" value="MOTILE SPERM PROTEIN"/>
    <property type="match status" value="1"/>
</dbReference>
<dbReference type="PANTHER" id="PTHR21525:SF2">
    <property type="entry name" value="PROTEIN CBG12274"/>
    <property type="match status" value="1"/>
</dbReference>
<sequence length="715" mass="78884">MKLYFLCLILASHANAETLSFNNVWVGVGYLILTFGIFGVIKIISEYTKVIARSLEAIKRYSTHKIFTSIHVYGAIKDDLPEDLQKQEKFDKVRNICEFVLKQMSDAGRIKQLHIGHYPHYLYKEGYIAICDQIEYLSEDLKDGNYMINRDALIQELLYLEIELDAISGLLLLQENLTLLKIKDKSYYVRNIDLEHFNICGSYQQATLKIGVIDGDEAEWFCSDTCRETEEHCQEIINDETIEEYYEKIFSQNVWTALNTLFSAQTWTQNFKPLSNSQTGHGWSAEIMNDKLDRLSGKEAHILGNDNAKNGADRIVNGEAIQTKYCNTPTKSINAAFDHKSDGNFKYLNQDGTPMQIEVPKDQYDKAVGVMEQKIQEGKVPGITNPDEAKNIVRKGNVTYQEAKNYAKFCTQESLKFDAMTGSIVALCAAGISFTINTAICFYRGGDIKKAMQESVIIGISSGGKAFAIHMISAQAQRIPAVANFLKSAININFGTGSKMATALSNVGGGTKQGLSVSNAATTTIRSTVVVAAATLAVTSSIEIMQMMRGRISGMQCVKNIAINSASIAGGSAGALAGAALGSVILPGVGTFVGGLIGGMAASISASMLAKISMDSIIEDDITKKQRLFFEHMILLATLFKLSKEEADVFKNMVDEIVQKDKNFFNTTILIKEIIPSSNRVLKPLIVLVLKKRPRISQEVFANEAYIIEAIQEVA</sequence>
<keyword evidence="2" id="KW-0732">Signal</keyword>
<proteinExistence type="predicted"/>
<feature type="chain" id="PRO_5046929153" description="Inner membrane protein yeeR" evidence="2">
    <location>
        <begin position="17"/>
        <end position="715"/>
    </location>
</feature>
<keyword evidence="4" id="KW-1185">Reference proteome</keyword>
<feature type="signal peptide" evidence="2">
    <location>
        <begin position="1"/>
        <end position="16"/>
    </location>
</feature>